<evidence type="ECO:0000313" key="3">
    <source>
        <dbReference type="Proteomes" id="UP001418804"/>
    </source>
</evidence>
<dbReference type="PANTHER" id="PTHR41771:SF1">
    <property type="entry name" value="MEMBRANE PROTEIN"/>
    <property type="match status" value="1"/>
</dbReference>
<dbReference type="Proteomes" id="UP001418804">
    <property type="component" value="Unassembled WGS sequence"/>
</dbReference>
<feature type="transmembrane region" description="Helical" evidence="1">
    <location>
        <begin position="76"/>
        <end position="97"/>
    </location>
</feature>
<feature type="transmembrane region" description="Helical" evidence="1">
    <location>
        <begin position="221"/>
        <end position="247"/>
    </location>
</feature>
<dbReference type="PIRSF" id="PIRSF031503">
    <property type="entry name" value="UCP031503_mp"/>
    <property type="match status" value="1"/>
</dbReference>
<protein>
    <submittedName>
        <fullName evidence="2">YibE/F family protein</fullName>
    </submittedName>
</protein>
<gene>
    <name evidence="2" type="ORF">ABDD91_09505</name>
</gene>
<evidence type="ECO:0000256" key="1">
    <source>
        <dbReference type="SAM" id="Phobius"/>
    </source>
</evidence>
<dbReference type="InterPro" id="IPR014564">
    <property type="entry name" value="UCP031503_TM"/>
</dbReference>
<keyword evidence="1" id="KW-0812">Transmembrane</keyword>
<reference evidence="2 3" key="2">
    <citation type="submission" date="2024-05" db="EMBL/GenBank/DDBJ databases">
        <authorList>
            <person name="Zheng X."/>
        </authorList>
    </citation>
    <scope>NUCLEOTIDE SEQUENCE [LARGE SCALE GENOMIC DNA]</scope>
    <source>
        <strain evidence="2 3">C4-10</strain>
    </source>
</reference>
<keyword evidence="1" id="KW-0472">Membrane</keyword>
<feature type="transmembrane region" description="Helical" evidence="1">
    <location>
        <begin position="36"/>
        <end position="69"/>
    </location>
</feature>
<feature type="transmembrane region" description="Helical" evidence="1">
    <location>
        <begin position="117"/>
        <end position="142"/>
    </location>
</feature>
<name>A0ABD5KPG0_PRIAR</name>
<feature type="transmembrane region" description="Helical" evidence="1">
    <location>
        <begin position="178"/>
        <end position="201"/>
    </location>
</feature>
<sequence length="264" mass="29124">MNVLLLLALILFILMSIVGGKKGIRSFLALFLNFGVIFLTILFMLSIKNTIVVTLIACTIISCINLFYINKFNHKTLAAFVSTIITLAVLVLFIFIIEHHAMIQGFGEEQEEEINAFSLYVGIDFAKIAICTIIMGAIGAIIDISLSISSSMNELFVHDPSVTKKNLFNSGLKIGRDILGTTTNTLYFAFVGGYLTLIIWFKRLSYSFGDIINSKTFCAEVISILSGGIGVAIIIPITSWISASIFLQKREAVQGNKVEKRMDK</sequence>
<comment type="caution">
    <text evidence="2">The sequence shown here is derived from an EMBL/GenBank/DDBJ whole genome shotgun (WGS) entry which is preliminary data.</text>
</comment>
<dbReference type="EMBL" id="JBDIVD010000001">
    <property type="protein sequence ID" value="MEN3153069.1"/>
    <property type="molecule type" value="Genomic_DNA"/>
</dbReference>
<proteinExistence type="predicted"/>
<evidence type="ECO:0000313" key="2">
    <source>
        <dbReference type="EMBL" id="MEN3153069.1"/>
    </source>
</evidence>
<accession>A0ABD5KPG0</accession>
<dbReference type="InterPro" id="IPR012507">
    <property type="entry name" value="YibE_F"/>
</dbReference>
<dbReference type="AlphaFoldDB" id="A0ABD5KPG0"/>
<reference evidence="2 3" key="1">
    <citation type="submission" date="2024-05" db="EMBL/GenBank/DDBJ databases">
        <title>The mechanism of isolation and screening of efficient mineral weathering bacteria priestia aryabhattai c4-10 with weathered biotite.</title>
        <authorList>
            <person name="Yang S."/>
        </authorList>
    </citation>
    <scope>NUCLEOTIDE SEQUENCE [LARGE SCALE GENOMIC DNA]</scope>
    <source>
        <strain evidence="2 3">C4-10</strain>
    </source>
</reference>
<dbReference type="RefSeq" id="WP_205664036.1">
    <property type="nucleotide sequence ID" value="NZ_CP025621.1"/>
</dbReference>
<dbReference type="Pfam" id="PF07907">
    <property type="entry name" value="YibE_F"/>
    <property type="match status" value="1"/>
</dbReference>
<keyword evidence="1" id="KW-1133">Transmembrane helix</keyword>
<dbReference type="PANTHER" id="PTHR41771">
    <property type="entry name" value="MEMBRANE PROTEIN-RELATED"/>
    <property type="match status" value="1"/>
</dbReference>
<organism evidence="2 3">
    <name type="scientific">Priestia aryabhattai</name>
    <name type="common">Bacillus aryabhattai</name>
    <dbReference type="NCBI Taxonomy" id="412384"/>
    <lineage>
        <taxon>Bacteria</taxon>
        <taxon>Bacillati</taxon>
        <taxon>Bacillota</taxon>
        <taxon>Bacilli</taxon>
        <taxon>Bacillales</taxon>
        <taxon>Bacillaceae</taxon>
        <taxon>Priestia</taxon>
    </lineage>
</organism>